<proteinExistence type="predicted"/>
<name>A0A2U9BB11_SCOMX</name>
<dbReference type="Proteomes" id="UP000246464">
    <property type="component" value="Chromosome 5"/>
</dbReference>
<sequence length="100" mass="11156">MNRSTKYHDIGTEFGSFAVRNQRIKVWMDDSHDMAPEEKFHFVTLVKNSTSRKHVKTLRVNTHPGDASHHLASLSACTIVGDAIARMPGSLHRHVHAAVG</sequence>
<accession>A0A2U9BB11</accession>
<reference evidence="1 2" key="1">
    <citation type="submission" date="2017-12" db="EMBL/GenBank/DDBJ databases">
        <title>Integrating genomic resources of turbot (Scophthalmus maximus) in depth evaluation of genetic and physical mapping variation across individuals.</title>
        <authorList>
            <person name="Martinez P."/>
        </authorList>
    </citation>
    <scope>NUCLEOTIDE SEQUENCE [LARGE SCALE GENOMIC DNA]</scope>
</reference>
<organism evidence="1 2">
    <name type="scientific">Scophthalmus maximus</name>
    <name type="common">Turbot</name>
    <name type="synonym">Psetta maxima</name>
    <dbReference type="NCBI Taxonomy" id="52904"/>
    <lineage>
        <taxon>Eukaryota</taxon>
        <taxon>Metazoa</taxon>
        <taxon>Chordata</taxon>
        <taxon>Craniata</taxon>
        <taxon>Vertebrata</taxon>
        <taxon>Euteleostomi</taxon>
        <taxon>Actinopterygii</taxon>
        <taxon>Neopterygii</taxon>
        <taxon>Teleostei</taxon>
        <taxon>Neoteleostei</taxon>
        <taxon>Acanthomorphata</taxon>
        <taxon>Carangaria</taxon>
        <taxon>Pleuronectiformes</taxon>
        <taxon>Pleuronectoidei</taxon>
        <taxon>Scophthalmidae</taxon>
        <taxon>Scophthalmus</taxon>
    </lineage>
</organism>
<evidence type="ECO:0000313" key="2">
    <source>
        <dbReference type="Proteomes" id="UP000246464"/>
    </source>
</evidence>
<gene>
    <name evidence="1" type="ORF">SMAX5B_005340</name>
</gene>
<dbReference type="AlphaFoldDB" id="A0A2U9BB11"/>
<keyword evidence="2" id="KW-1185">Reference proteome</keyword>
<protein>
    <submittedName>
        <fullName evidence="1">Uncharacterized protein</fullName>
    </submittedName>
</protein>
<dbReference type="EMBL" id="CP026247">
    <property type="protein sequence ID" value="AWP01137.1"/>
    <property type="molecule type" value="Genomic_DNA"/>
</dbReference>
<evidence type="ECO:0000313" key="1">
    <source>
        <dbReference type="EMBL" id="AWP01137.1"/>
    </source>
</evidence>